<accession>A0A6J7TJV3</accession>
<evidence type="ECO:0000313" key="2">
    <source>
        <dbReference type="EMBL" id="CAB5053137.1"/>
    </source>
</evidence>
<dbReference type="Gene3D" id="3.40.50.720">
    <property type="entry name" value="NAD(P)-binding Rossmann-like Domain"/>
    <property type="match status" value="1"/>
</dbReference>
<organism evidence="2">
    <name type="scientific">freshwater metagenome</name>
    <dbReference type="NCBI Taxonomy" id="449393"/>
    <lineage>
        <taxon>unclassified sequences</taxon>
        <taxon>metagenomes</taxon>
        <taxon>ecological metagenomes</taxon>
    </lineage>
</organism>
<name>A0A6J7TJV3_9ZZZZ</name>
<dbReference type="PRINTS" id="PR00081">
    <property type="entry name" value="GDHRDH"/>
</dbReference>
<reference evidence="2" key="1">
    <citation type="submission" date="2020-05" db="EMBL/GenBank/DDBJ databases">
        <authorList>
            <person name="Chiriac C."/>
            <person name="Salcher M."/>
            <person name="Ghai R."/>
            <person name="Kavagutti S V."/>
        </authorList>
    </citation>
    <scope>NUCLEOTIDE SEQUENCE</scope>
</reference>
<sequence>MELNLSGKKAVVTGGASGIGKSVVLALLTEGVNVVVADFSKDGLQTLSADAKGLKGTLTTLHKNLTKGEDCESSVKEAAAALGGIDLLFNNAGSGAVRTFDQLTDSDWDATMSLNFMSYVRITRAALPFLRESKNKPAIVNNASDLARQPEAVPIDYAVSKAAVLSLTKGLARQEGPHLRINAVAPGPVWTPFWTKPGGFAETMGQFHKMEPMAAVTHEMKLRQLPLQRLGEPEEVSDVVLFLLSERASFVTGSVWGVDGGSIRSII</sequence>
<protein>
    <submittedName>
        <fullName evidence="2">Unannotated protein</fullName>
    </submittedName>
</protein>
<dbReference type="PANTHER" id="PTHR42760">
    <property type="entry name" value="SHORT-CHAIN DEHYDROGENASES/REDUCTASES FAMILY MEMBER"/>
    <property type="match status" value="1"/>
</dbReference>
<dbReference type="GO" id="GO:0016616">
    <property type="term" value="F:oxidoreductase activity, acting on the CH-OH group of donors, NAD or NADP as acceptor"/>
    <property type="evidence" value="ECO:0007669"/>
    <property type="project" value="TreeGrafter"/>
</dbReference>
<dbReference type="InterPro" id="IPR002347">
    <property type="entry name" value="SDR_fam"/>
</dbReference>
<gene>
    <name evidence="2" type="ORF">UFOPK4284_01089</name>
</gene>
<dbReference type="SUPFAM" id="SSF51735">
    <property type="entry name" value="NAD(P)-binding Rossmann-fold domains"/>
    <property type="match status" value="1"/>
</dbReference>
<comment type="similarity">
    <text evidence="1">Belongs to the short-chain dehydrogenases/reductases (SDR) family.</text>
</comment>
<dbReference type="EMBL" id="CAFBQE010000098">
    <property type="protein sequence ID" value="CAB5053137.1"/>
    <property type="molecule type" value="Genomic_DNA"/>
</dbReference>
<dbReference type="FunFam" id="3.40.50.720:FF:000084">
    <property type="entry name" value="Short-chain dehydrogenase reductase"/>
    <property type="match status" value="1"/>
</dbReference>
<dbReference type="AlphaFoldDB" id="A0A6J7TJV3"/>
<dbReference type="Pfam" id="PF13561">
    <property type="entry name" value="adh_short_C2"/>
    <property type="match status" value="1"/>
</dbReference>
<proteinExistence type="inferred from homology"/>
<dbReference type="InterPro" id="IPR036291">
    <property type="entry name" value="NAD(P)-bd_dom_sf"/>
</dbReference>
<evidence type="ECO:0000256" key="1">
    <source>
        <dbReference type="ARBA" id="ARBA00006484"/>
    </source>
</evidence>
<dbReference type="PRINTS" id="PR00080">
    <property type="entry name" value="SDRFAMILY"/>
</dbReference>